<evidence type="ECO:0000259" key="12">
    <source>
        <dbReference type="PROSITE" id="PS51371"/>
    </source>
</evidence>
<dbReference type="Pfam" id="PF00654">
    <property type="entry name" value="Voltage_CLC"/>
    <property type="match status" value="1"/>
</dbReference>
<feature type="domain" description="CBS" evidence="12">
    <location>
        <begin position="462"/>
        <end position="518"/>
    </location>
</feature>
<dbReference type="Gene3D" id="3.10.580.10">
    <property type="entry name" value="CBS-domain"/>
    <property type="match status" value="1"/>
</dbReference>
<accession>A0ABW7N9Y8</accession>
<dbReference type="PANTHER" id="PTHR43427">
    <property type="entry name" value="CHLORIDE CHANNEL PROTEIN CLC-E"/>
    <property type="match status" value="1"/>
</dbReference>
<feature type="transmembrane region" description="Helical" evidence="11">
    <location>
        <begin position="56"/>
        <end position="74"/>
    </location>
</feature>
<feature type="transmembrane region" description="Helical" evidence="11">
    <location>
        <begin position="110"/>
        <end position="133"/>
    </location>
</feature>
<keyword evidence="9" id="KW-0407">Ion channel</keyword>
<dbReference type="SMART" id="SM00116">
    <property type="entry name" value="CBS"/>
    <property type="match status" value="2"/>
</dbReference>
<dbReference type="Pfam" id="PF00571">
    <property type="entry name" value="CBS"/>
    <property type="match status" value="2"/>
</dbReference>
<comment type="subcellular location">
    <subcellularLocation>
        <location evidence="1">Membrane</location>
        <topology evidence="1">Multi-pass membrane protein</topology>
    </subcellularLocation>
</comment>
<evidence type="ECO:0000313" key="13">
    <source>
        <dbReference type="EMBL" id="MFH6983269.1"/>
    </source>
</evidence>
<dbReference type="Proteomes" id="UP001610063">
    <property type="component" value="Unassembled WGS sequence"/>
</dbReference>
<evidence type="ECO:0000256" key="11">
    <source>
        <dbReference type="SAM" id="Phobius"/>
    </source>
</evidence>
<keyword evidence="7" id="KW-0869">Chloride channel</keyword>
<dbReference type="Gene3D" id="1.10.3080.10">
    <property type="entry name" value="Clc chloride channel"/>
    <property type="match status" value="1"/>
</dbReference>
<keyword evidence="3 11" id="KW-0812">Transmembrane</keyword>
<keyword evidence="10" id="KW-0129">CBS domain</keyword>
<evidence type="ECO:0000313" key="14">
    <source>
        <dbReference type="Proteomes" id="UP001610063"/>
    </source>
</evidence>
<keyword evidence="4 11" id="KW-1133">Transmembrane helix</keyword>
<feature type="transmembrane region" description="Helical" evidence="11">
    <location>
        <begin position="262"/>
        <end position="283"/>
    </location>
</feature>
<keyword evidence="8" id="KW-0868">Chloride</keyword>
<feature type="domain" description="CBS" evidence="12">
    <location>
        <begin position="527"/>
        <end position="584"/>
    </location>
</feature>
<protein>
    <submittedName>
        <fullName evidence="13">Chloride channel protein</fullName>
    </submittedName>
</protein>
<evidence type="ECO:0000256" key="10">
    <source>
        <dbReference type="PROSITE-ProRule" id="PRU00703"/>
    </source>
</evidence>
<feature type="transmembrane region" description="Helical" evidence="11">
    <location>
        <begin position="379"/>
        <end position="400"/>
    </location>
</feature>
<dbReference type="PANTHER" id="PTHR43427:SF6">
    <property type="entry name" value="CHLORIDE CHANNEL PROTEIN CLC-E"/>
    <property type="match status" value="1"/>
</dbReference>
<keyword evidence="5" id="KW-0406">Ion transport</keyword>
<keyword evidence="2" id="KW-0813">Transport</keyword>
<evidence type="ECO:0000256" key="2">
    <source>
        <dbReference type="ARBA" id="ARBA00022448"/>
    </source>
</evidence>
<name>A0ABW7N9Y8_9BACT</name>
<proteinExistence type="predicted"/>
<dbReference type="SUPFAM" id="SSF54631">
    <property type="entry name" value="CBS-domain pair"/>
    <property type="match status" value="1"/>
</dbReference>
<evidence type="ECO:0000256" key="9">
    <source>
        <dbReference type="ARBA" id="ARBA00023303"/>
    </source>
</evidence>
<organism evidence="13 14">
    <name type="scientific">Marinoscillum luteum</name>
    <dbReference type="NCBI Taxonomy" id="861051"/>
    <lineage>
        <taxon>Bacteria</taxon>
        <taxon>Pseudomonadati</taxon>
        <taxon>Bacteroidota</taxon>
        <taxon>Cytophagia</taxon>
        <taxon>Cytophagales</taxon>
        <taxon>Reichenbachiellaceae</taxon>
        <taxon>Marinoscillum</taxon>
    </lineage>
</organism>
<dbReference type="CDD" id="cd00400">
    <property type="entry name" value="Voltage_gated_ClC"/>
    <property type="match status" value="1"/>
</dbReference>
<feature type="transmembrane region" description="Helical" evidence="11">
    <location>
        <begin position="153"/>
        <end position="178"/>
    </location>
</feature>
<keyword evidence="14" id="KW-1185">Reference proteome</keyword>
<dbReference type="InterPro" id="IPR001807">
    <property type="entry name" value="ClC"/>
</dbReference>
<feature type="transmembrane region" description="Helical" evidence="11">
    <location>
        <begin position="315"/>
        <end position="337"/>
    </location>
</feature>
<dbReference type="InterPro" id="IPR000644">
    <property type="entry name" value="CBS_dom"/>
</dbReference>
<evidence type="ECO:0000256" key="6">
    <source>
        <dbReference type="ARBA" id="ARBA00023136"/>
    </source>
</evidence>
<dbReference type="RefSeq" id="WP_159585342.1">
    <property type="nucleotide sequence ID" value="NZ_JBIPKE010000014.1"/>
</dbReference>
<evidence type="ECO:0000256" key="5">
    <source>
        <dbReference type="ARBA" id="ARBA00023065"/>
    </source>
</evidence>
<feature type="transmembrane region" description="Helical" evidence="11">
    <location>
        <begin position="190"/>
        <end position="209"/>
    </location>
</feature>
<evidence type="ECO:0000256" key="3">
    <source>
        <dbReference type="ARBA" id="ARBA00022692"/>
    </source>
</evidence>
<reference evidence="13 14" key="1">
    <citation type="journal article" date="2013" name="Int. J. Syst. Evol. Microbiol.">
        <title>Marinoscillum luteum sp. nov., isolated from marine sediment.</title>
        <authorList>
            <person name="Cha I.T."/>
            <person name="Park S.J."/>
            <person name="Kim S.J."/>
            <person name="Kim J.G."/>
            <person name="Jung M.Y."/>
            <person name="Shin K.S."/>
            <person name="Kwon K.K."/>
            <person name="Yang S.H."/>
            <person name="Seo Y.S."/>
            <person name="Rhee S.K."/>
        </authorList>
    </citation>
    <scope>NUCLEOTIDE SEQUENCE [LARGE SCALE GENOMIC DNA]</scope>
    <source>
        <strain evidence="13 14">KCTC 23939</strain>
    </source>
</reference>
<dbReference type="SUPFAM" id="SSF81340">
    <property type="entry name" value="Clc chloride channel"/>
    <property type="match status" value="1"/>
</dbReference>
<dbReference type="InterPro" id="IPR050368">
    <property type="entry name" value="ClC-type_chloride_channel"/>
</dbReference>
<feature type="transmembrane region" description="Helical" evidence="11">
    <location>
        <begin position="344"/>
        <end position="367"/>
    </location>
</feature>
<dbReference type="InterPro" id="IPR046342">
    <property type="entry name" value="CBS_dom_sf"/>
</dbReference>
<dbReference type="InterPro" id="IPR014743">
    <property type="entry name" value="Cl-channel_core"/>
</dbReference>
<evidence type="ECO:0000256" key="4">
    <source>
        <dbReference type="ARBA" id="ARBA00022989"/>
    </source>
</evidence>
<dbReference type="PROSITE" id="PS51371">
    <property type="entry name" value="CBS"/>
    <property type="match status" value="2"/>
</dbReference>
<sequence length="586" mass="64478">MMTFLVWRLKHISDNNFILIVASVIGLTAGLAAVTLKSTVHYVQQLLQQNIDVTRINYLYIVYPVIGILLTVLVRKFVVRDTPGHGITRILRAISKSSSRIRKRYMMSNMLKSAITVGFGGSVGLEAPIVVTGSAIGSNFGQFVHLDYKKRTLLIGCGAAGAISAIFNSPIAGVIFAIEVILTEVKISKFIPILIASVSGQLVSIVLLGEDILFSFKLVDTFSARDTPWYILLGIASGMASLYFIRITYLVEGAVENIRNQYGRAIFGGLALALIIFVFPPIYGEGYESIKSLLQGNEVKFLSGSFFYGLADQELIVIGILLLVILAKPFATALTLGSGGSGGVFAPSLFMGGVTGFLFSRVVQFILPSSNISASNFTLVGMCGVMSGVLHAPLTAIFLIAEITSGYMLFVPLMLVSAISFTTISYFEKHSIYTKNLIEKGDLIQYDSDLIVLSLIDLKKIVEKDLLTIHPDAKLQELVGLVKKSKRNIFPVVNDRNELEGIVTLDHIREIMFDPEKQANVVVKTIMQKPPAYLNPQEKMQSVMNKFELTQAWNLPVIDNGKYLGFISKSRIFNAYRKKLIRQTKE</sequence>
<evidence type="ECO:0000256" key="1">
    <source>
        <dbReference type="ARBA" id="ARBA00004141"/>
    </source>
</evidence>
<feature type="transmembrane region" description="Helical" evidence="11">
    <location>
        <begin position="229"/>
        <end position="250"/>
    </location>
</feature>
<gene>
    <name evidence="13" type="ORF">ACHKAR_07465</name>
</gene>
<feature type="transmembrane region" description="Helical" evidence="11">
    <location>
        <begin position="407"/>
        <end position="427"/>
    </location>
</feature>
<evidence type="ECO:0000256" key="7">
    <source>
        <dbReference type="ARBA" id="ARBA00023173"/>
    </source>
</evidence>
<evidence type="ECO:0000256" key="8">
    <source>
        <dbReference type="ARBA" id="ARBA00023214"/>
    </source>
</evidence>
<dbReference type="EMBL" id="JBIPKE010000014">
    <property type="protein sequence ID" value="MFH6983269.1"/>
    <property type="molecule type" value="Genomic_DNA"/>
</dbReference>
<keyword evidence="6 11" id="KW-0472">Membrane</keyword>
<dbReference type="PRINTS" id="PR00762">
    <property type="entry name" value="CLCHANNEL"/>
</dbReference>
<comment type="caution">
    <text evidence="13">The sequence shown here is derived from an EMBL/GenBank/DDBJ whole genome shotgun (WGS) entry which is preliminary data.</text>
</comment>